<dbReference type="InterPro" id="IPR001647">
    <property type="entry name" value="HTH_TetR"/>
</dbReference>
<proteinExistence type="predicted"/>
<dbReference type="InterPro" id="IPR009057">
    <property type="entry name" value="Homeodomain-like_sf"/>
</dbReference>
<organism evidence="4 5">
    <name type="scientific">Actinacidiphila guanduensis</name>
    <dbReference type="NCBI Taxonomy" id="310781"/>
    <lineage>
        <taxon>Bacteria</taxon>
        <taxon>Bacillati</taxon>
        <taxon>Actinomycetota</taxon>
        <taxon>Actinomycetes</taxon>
        <taxon>Kitasatosporales</taxon>
        <taxon>Streptomycetaceae</taxon>
        <taxon>Actinacidiphila</taxon>
    </lineage>
</organism>
<dbReference type="STRING" id="310781.SAMN05216259_109142"/>
<dbReference type="PANTHER" id="PTHR30055:SF146">
    <property type="entry name" value="HTH-TYPE TRANSCRIPTIONAL DUAL REGULATOR CECR"/>
    <property type="match status" value="1"/>
</dbReference>
<protein>
    <submittedName>
        <fullName evidence="4">Transcriptional regulator, TetR family</fullName>
    </submittedName>
</protein>
<dbReference type="InterPro" id="IPR050109">
    <property type="entry name" value="HTH-type_TetR-like_transc_reg"/>
</dbReference>
<evidence type="ECO:0000313" key="5">
    <source>
        <dbReference type="Proteomes" id="UP000199341"/>
    </source>
</evidence>
<dbReference type="PANTHER" id="PTHR30055">
    <property type="entry name" value="HTH-TYPE TRANSCRIPTIONAL REGULATOR RUTR"/>
    <property type="match status" value="1"/>
</dbReference>
<dbReference type="EMBL" id="FNIE01000009">
    <property type="protein sequence ID" value="SDO35727.1"/>
    <property type="molecule type" value="Genomic_DNA"/>
</dbReference>
<evidence type="ECO:0000313" key="4">
    <source>
        <dbReference type="EMBL" id="SDO35727.1"/>
    </source>
</evidence>
<name>A0A1H0IWA0_9ACTN</name>
<feature type="domain" description="HTH tetR-type" evidence="3">
    <location>
        <begin position="4"/>
        <end position="64"/>
    </location>
</feature>
<dbReference type="GO" id="GO:0003700">
    <property type="term" value="F:DNA-binding transcription factor activity"/>
    <property type="evidence" value="ECO:0007669"/>
    <property type="project" value="TreeGrafter"/>
</dbReference>
<keyword evidence="5" id="KW-1185">Reference proteome</keyword>
<dbReference type="Gene3D" id="1.10.10.60">
    <property type="entry name" value="Homeodomain-like"/>
    <property type="match status" value="1"/>
</dbReference>
<keyword evidence="1 2" id="KW-0238">DNA-binding</keyword>
<dbReference type="GO" id="GO:0000976">
    <property type="term" value="F:transcription cis-regulatory region binding"/>
    <property type="evidence" value="ECO:0007669"/>
    <property type="project" value="TreeGrafter"/>
</dbReference>
<dbReference type="PRINTS" id="PR00455">
    <property type="entry name" value="HTHTETR"/>
</dbReference>
<reference evidence="4 5" key="1">
    <citation type="submission" date="2016-10" db="EMBL/GenBank/DDBJ databases">
        <authorList>
            <person name="de Groot N.N."/>
        </authorList>
    </citation>
    <scope>NUCLEOTIDE SEQUENCE [LARGE SCALE GENOMIC DNA]</scope>
    <source>
        <strain evidence="4 5">CGMCC 4.2022</strain>
    </source>
</reference>
<dbReference type="Proteomes" id="UP000199341">
    <property type="component" value="Unassembled WGS sequence"/>
</dbReference>
<dbReference type="SUPFAM" id="SSF46689">
    <property type="entry name" value="Homeodomain-like"/>
    <property type="match status" value="1"/>
</dbReference>
<gene>
    <name evidence="4" type="ORF">SAMN05216259_109142</name>
</gene>
<evidence type="ECO:0000256" key="2">
    <source>
        <dbReference type="PROSITE-ProRule" id="PRU00335"/>
    </source>
</evidence>
<accession>A0A1H0IWA0</accession>
<dbReference type="Pfam" id="PF00440">
    <property type="entry name" value="TetR_N"/>
    <property type="match status" value="1"/>
</dbReference>
<dbReference type="AlphaFoldDB" id="A0A1H0IWA0"/>
<dbReference type="PROSITE" id="PS50977">
    <property type="entry name" value="HTH_TETR_2"/>
    <property type="match status" value="1"/>
</dbReference>
<feature type="DNA-binding region" description="H-T-H motif" evidence="2">
    <location>
        <begin position="27"/>
        <end position="46"/>
    </location>
</feature>
<evidence type="ECO:0000259" key="3">
    <source>
        <dbReference type="PROSITE" id="PS50977"/>
    </source>
</evidence>
<dbReference type="Gene3D" id="1.10.357.10">
    <property type="entry name" value="Tetracycline Repressor, domain 2"/>
    <property type="match status" value="1"/>
</dbReference>
<evidence type="ECO:0000256" key="1">
    <source>
        <dbReference type="ARBA" id="ARBA00023125"/>
    </source>
</evidence>
<sequence>MSAEERRESVIRAALSEFAHGGYRGTSTEAIARRVGVSQPYLFRLFPNKQAIFVAAAERCIEHTRDAFLAAAKGRPPEERLEAMANAYGRLIREDPEKLLMQMQIYAAVATAEAAGDHEFGASLRDRWQSMWDSAHVELGADIEETTTFFAYGMLINTLVSMGFPPTQRNWEGIYEFARAGVGPQSFGAPAAPSP</sequence>